<protein>
    <submittedName>
        <fullName evidence="4">Winged helix-turn-helix domain-containing protein</fullName>
    </submittedName>
</protein>
<dbReference type="InterPro" id="IPR027417">
    <property type="entry name" value="P-loop_NTPase"/>
</dbReference>
<dbReference type="InterPro" id="IPR011990">
    <property type="entry name" value="TPR-like_helical_dom_sf"/>
</dbReference>
<dbReference type="RefSeq" id="WP_394846711.1">
    <property type="nucleotide sequence ID" value="NZ_CP089982.1"/>
</dbReference>
<feature type="domain" description="OmpR/PhoB-type" evidence="3">
    <location>
        <begin position="5"/>
        <end position="103"/>
    </location>
</feature>
<dbReference type="EMBL" id="CP089982">
    <property type="protein sequence ID" value="WXA96100.1"/>
    <property type="molecule type" value="Genomic_DNA"/>
</dbReference>
<dbReference type="SMART" id="SM00862">
    <property type="entry name" value="Trans_reg_C"/>
    <property type="match status" value="1"/>
</dbReference>
<dbReference type="Gene3D" id="1.25.40.10">
    <property type="entry name" value="Tetratricopeptide repeat domain"/>
    <property type="match status" value="1"/>
</dbReference>
<dbReference type="PROSITE" id="PS51755">
    <property type="entry name" value="OMPR_PHOB"/>
    <property type="match status" value="1"/>
</dbReference>
<dbReference type="PANTHER" id="PTHR47691:SF3">
    <property type="entry name" value="HTH-TYPE TRANSCRIPTIONAL REGULATOR RV0890C-RELATED"/>
    <property type="match status" value="1"/>
</dbReference>
<dbReference type="InterPro" id="IPR058852">
    <property type="entry name" value="HTH_77"/>
</dbReference>
<evidence type="ECO:0000259" key="3">
    <source>
        <dbReference type="PROSITE" id="PS51755"/>
    </source>
</evidence>
<dbReference type="Pfam" id="PF00486">
    <property type="entry name" value="Trans_reg_C"/>
    <property type="match status" value="1"/>
</dbReference>
<dbReference type="InterPro" id="IPR049945">
    <property type="entry name" value="AAA_22"/>
</dbReference>
<sequence length="926" mass="101091">MTSSSEVLAFGPFRLSRRERLLTRDGVPVDIGGRALDLLTALVEQRGRVVSKRELLERVWPDVVVEDGSLRFHMAALRKVLGDGEDGARYISTQVGVGYAFVASVEVIVAERAPAQHRVESSIVRSLPARARVIGRARELTLLAEQVASAPLFTLVGAGGVGKTTVAVELAHRLAGHFEHVSFIDLASLQDSTLLVSTLATALGIPVQAEDTIRVLLGHISRRKLLLVFDNCEHLISDVSSLVEKIGDAAPDVCVLSTSRESLRVRGERIHWLGGLEYPVDPADMSLEQLLAYPAIELFAERARAADSTLQIDLAAALVIANMCRRVDGMALPIELTAVRVAMHGFEATARMLSEHYALSWAGRRTAMPRQQTLQATLDWSYDLLSDIERLTLDRLSVFVGSFTPEAALAVVGRSPLAAGRALPALDELTAKSLVATDRGASRGGYRLLEMTRAYAREKLNARGATEVQATARSHATYFAHGVEFNASQSELVASLGNIRGALSWCFGPDGDPALALQVAARCVPVLLKLALLDECRNWCERALALMEDAHRGTAIELELQGALGTCLMLTRGHGDRAEAALRRGLALSSELGDDWNELRMLGRLHLFHERIGDFATALAWAEDSRRVADKLGSFEARAVSDCLLGISHHLAGEQLRARGELELSLDPTLPPDLYRSRSGIALARCLWLLGYADQARAVAERTIRYAGAFGNPTMQSLVRLWNLSVCLWSGDLEKAQEDLGVFASLAEANAFELYIVAANGFRGQLAILQGRTEDGVRQLEAALARLRTAHYAMLTSTFVPVLATGLIDTGRNDEARRLLDATIDDCRRNGELFALPELLRVKARTASLDAERWLHDALDCARGQGARAWELRASNDLARAWLERGQVEDARQLLRPLRDGFDEGLDTIDIREADQILAQIARSAS</sequence>
<dbReference type="SUPFAM" id="SSF46894">
    <property type="entry name" value="C-terminal effector domain of the bipartite response regulators"/>
    <property type="match status" value="1"/>
</dbReference>
<evidence type="ECO:0000313" key="4">
    <source>
        <dbReference type="EMBL" id="WXA96100.1"/>
    </source>
</evidence>
<dbReference type="Gene3D" id="3.40.50.300">
    <property type="entry name" value="P-loop containing nucleotide triphosphate hydrolases"/>
    <property type="match status" value="1"/>
</dbReference>
<dbReference type="SUPFAM" id="SSF52540">
    <property type="entry name" value="P-loop containing nucleoside triphosphate hydrolases"/>
    <property type="match status" value="1"/>
</dbReference>
<dbReference type="PANTHER" id="PTHR47691">
    <property type="entry name" value="REGULATOR-RELATED"/>
    <property type="match status" value="1"/>
</dbReference>
<reference evidence="4 5" key="1">
    <citation type="submission" date="2021-12" db="EMBL/GenBank/DDBJ databases">
        <title>Discovery of the Pendulisporaceae a myxobacterial family with distinct sporulation behavior and unique specialized metabolism.</title>
        <authorList>
            <person name="Garcia R."/>
            <person name="Popoff A."/>
            <person name="Bader C.D."/>
            <person name="Loehr J."/>
            <person name="Walesch S."/>
            <person name="Walt C."/>
            <person name="Boldt J."/>
            <person name="Bunk B."/>
            <person name="Haeckl F.J.F.P.J."/>
            <person name="Gunesch A.P."/>
            <person name="Birkelbach J."/>
            <person name="Nuebel U."/>
            <person name="Pietschmann T."/>
            <person name="Bach T."/>
            <person name="Mueller R."/>
        </authorList>
    </citation>
    <scope>NUCLEOTIDE SEQUENCE [LARGE SCALE GENOMIC DNA]</scope>
    <source>
        <strain evidence="4 5">MSr12523</strain>
    </source>
</reference>
<keyword evidence="1 2" id="KW-0238">DNA-binding</keyword>
<organism evidence="4 5">
    <name type="scientific">Pendulispora brunnea</name>
    <dbReference type="NCBI Taxonomy" id="2905690"/>
    <lineage>
        <taxon>Bacteria</taxon>
        <taxon>Pseudomonadati</taxon>
        <taxon>Myxococcota</taxon>
        <taxon>Myxococcia</taxon>
        <taxon>Myxococcales</taxon>
        <taxon>Sorangiineae</taxon>
        <taxon>Pendulisporaceae</taxon>
        <taxon>Pendulispora</taxon>
    </lineage>
</organism>
<dbReference type="Pfam" id="PF07721">
    <property type="entry name" value="TPR_4"/>
    <property type="match status" value="3"/>
</dbReference>
<evidence type="ECO:0000256" key="1">
    <source>
        <dbReference type="ARBA" id="ARBA00023125"/>
    </source>
</evidence>
<name>A0ABZ2KEU4_9BACT</name>
<dbReference type="InterPro" id="IPR001867">
    <property type="entry name" value="OmpR/PhoB-type_DNA-bd"/>
</dbReference>
<dbReference type="Proteomes" id="UP001379533">
    <property type="component" value="Chromosome"/>
</dbReference>
<dbReference type="Pfam" id="PF13401">
    <property type="entry name" value="AAA_22"/>
    <property type="match status" value="1"/>
</dbReference>
<dbReference type="CDD" id="cd00383">
    <property type="entry name" value="trans_reg_C"/>
    <property type="match status" value="1"/>
</dbReference>
<gene>
    <name evidence="4" type="ORF">LZC95_04505</name>
</gene>
<evidence type="ECO:0000313" key="5">
    <source>
        <dbReference type="Proteomes" id="UP001379533"/>
    </source>
</evidence>
<dbReference type="InterPro" id="IPR036388">
    <property type="entry name" value="WH-like_DNA-bd_sf"/>
</dbReference>
<dbReference type="Gene3D" id="1.10.10.10">
    <property type="entry name" value="Winged helix-like DNA-binding domain superfamily/Winged helix DNA-binding domain"/>
    <property type="match status" value="1"/>
</dbReference>
<dbReference type="SUPFAM" id="SSF48452">
    <property type="entry name" value="TPR-like"/>
    <property type="match status" value="1"/>
</dbReference>
<dbReference type="InterPro" id="IPR011717">
    <property type="entry name" value="TPR-4"/>
</dbReference>
<dbReference type="Pfam" id="PF25872">
    <property type="entry name" value="HTH_77"/>
    <property type="match status" value="1"/>
</dbReference>
<keyword evidence="5" id="KW-1185">Reference proteome</keyword>
<accession>A0ABZ2KEU4</accession>
<feature type="DNA-binding region" description="OmpR/PhoB-type" evidence="2">
    <location>
        <begin position="5"/>
        <end position="103"/>
    </location>
</feature>
<proteinExistence type="predicted"/>
<evidence type="ECO:0000256" key="2">
    <source>
        <dbReference type="PROSITE-ProRule" id="PRU01091"/>
    </source>
</evidence>
<dbReference type="InterPro" id="IPR016032">
    <property type="entry name" value="Sig_transdc_resp-reg_C-effctor"/>
</dbReference>